<name>A0A392U1H6_9FABA</name>
<dbReference type="Proteomes" id="UP000265520">
    <property type="component" value="Unassembled WGS sequence"/>
</dbReference>
<dbReference type="EMBL" id="LXQA010684959">
    <property type="protein sequence ID" value="MCI65905.1"/>
    <property type="molecule type" value="Genomic_DNA"/>
</dbReference>
<keyword evidence="2" id="KW-1185">Reference proteome</keyword>
<proteinExistence type="predicted"/>
<dbReference type="AlphaFoldDB" id="A0A392U1H6"/>
<comment type="caution">
    <text evidence="1">The sequence shown here is derived from an EMBL/GenBank/DDBJ whole genome shotgun (WGS) entry which is preliminary data.</text>
</comment>
<sequence>VKFTEEIETIYISSDEEEVQVVEEVKELVGEWCWSKDVTKAIGNWRKPQTLVSIWLMY</sequence>
<organism evidence="1 2">
    <name type="scientific">Trifolium medium</name>
    <dbReference type="NCBI Taxonomy" id="97028"/>
    <lineage>
        <taxon>Eukaryota</taxon>
        <taxon>Viridiplantae</taxon>
        <taxon>Streptophyta</taxon>
        <taxon>Embryophyta</taxon>
        <taxon>Tracheophyta</taxon>
        <taxon>Spermatophyta</taxon>
        <taxon>Magnoliopsida</taxon>
        <taxon>eudicotyledons</taxon>
        <taxon>Gunneridae</taxon>
        <taxon>Pentapetalae</taxon>
        <taxon>rosids</taxon>
        <taxon>fabids</taxon>
        <taxon>Fabales</taxon>
        <taxon>Fabaceae</taxon>
        <taxon>Papilionoideae</taxon>
        <taxon>50 kb inversion clade</taxon>
        <taxon>NPAAA clade</taxon>
        <taxon>Hologalegina</taxon>
        <taxon>IRL clade</taxon>
        <taxon>Trifolieae</taxon>
        <taxon>Trifolium</taxon>
    </lineage>
</organism>
<accession>A0A392U1H6</accession>
<reference evidence="1 2" key="1">
    <citation type="journal article" date="2018" name="Front. Plant Sci.">
        <title>Red Clover (Trifolium pratense) and Zigzag Clover (T. medium) - A Picture of Genomic Similarities and Differences.</title>
        <authorList>
            <person name="Dluhosova J."/>
            <person name="Istvanek J."/>
            <person name="Nedelnik J."/>
            <person name="Repkova J."/>
        </authorList>
    </citation>
    <scope>NUCLEOTIDE SEQUENCE [LARGE SCALE GENOMIC DNA]</scope>
    <source>
        <strain evidence="2">cv. 10/8</strain>
        <tissue evidence="1">Leaf</tissue>
    </source>
</reference>
<evidence type="ECO:0000313" key="1">
    <source>
        <dbReference type="EMBL" id="MCI65905.1"/>
    </source>
</evidence>
<feature type="non-terminal residue" evidence="1">
    <location>
        <position position="1"/>
    </location>
</feature>
<evidence type="ECO:0000313" key="2">
    <source>
        <dbReference type="Proteomes" id="UP000265520"/>
    </source>
</evidence>
<protein>
    <submittedName>
        <fullName evidence="1">Uncharacterized protein</fullName>
    </submittedName>
</protein>